<proteinExistence type="predicted"/>
<evidence type="ECO:0000313" key="2">
    <source>
        <dbReference type="EMBL" id="DAF91224.1"/>
    </source>
</evidence>
<dbReference type="EMBL" id="BK016046">
    <property type="protein sequence ID" value="DAF91224.1"/>
    <property type="molecule type" value="Genomic_DNA"/>
</dbReference>
<feature type="region of interest" description="Disordered" evidence="1">
    <location>
        <begin position="27"/>
        <end position="57"/>
    </location>
</feature>
<protein>
    <submittedName>
        <fullName evidence="2">Uncharacterized protein</fullName>
    </submittedName>
</protein>
<reference evidence="2" key="1">
    <citation type="journal article" date="2021" name="Proc. Natl. Acad. Sci. U.S.A.">
        <title>A Catalog of Tens of Thousands of Viruses from Human Metagenomes Reveals Hidden Associations with Chronic Diseases.</title>
        <authorList>
            <person name="Tisza M.J."/>
            <person name="Buck C.B."/>
        </authorList>
    </citation>
    <scope>NUCLEOTIDE SEQUENCE</scope>
    <source>
        <strain evidence="2">CtKwa30</strain>
    </source>
</reference>
<name>A0A8S5U9T6_9CAUD</name>
<sequence length="57" mass="6374">MKFIKTVKTDDGDELKLERETDAAVEQNQLISQGWEVVDDDKGGEKPTLPAPPTFNK</sequence>
<organism evidence="2">
    <name type="scientific">Siphoviridae sp. ctKwa30</name>
    <dbReference type="NCBI Taxonomy" id="2825446"/>
    <lineage>
        <taxon>Viruses</taxon>
        <taxon>Duplodnaviria</taxon>
        <taxon>Heunggongvirae</taxon>
        <taxon>Uroviricota</taxon>
        <taxon>Caudoviricetes</taxon>
    </lineage>
</organism>
<accession>A0A8S5U9T6</accession>
<evidence type="ECO:0000256" key="1">
    <source>
        <dbReference type="SAM" id="MobiDB-lite"/>
    </source>
</evidence>